<dbReference type="PANTHER" id="PTHR30455:SF2">
    <property type="entry name" value="TRANSCRIPTIONAL REPRESSOR NRDR"/>
    <property type="match status" value="1"/>
</dbReference>
<dbReference type="InterPro" id="IPR005144">
    <property type="entry name" value="ATP-cone_dom"/>
</dbReference>
<reference evidence="6 7" key="1">
    <citation type="journal article" date="2015" name="Genome Announc.">
        <title>Expanding the biotechnology potential of lactobacilli through comparative genomics of 213 strains and associated genera.</title>
        <authorList>
            <person name="Sun Z."/>
            <person name="Harris H.M."/>
            <person name="McCann A."/>
            <person name="Guo C."/>
            <person name="Argimon S."/>
            <person name="Zhang W."/>
            <person name="Yang X."/>
            <person name="Jeffery I.B."/>
            <person name="Cooney J.C."/>
            <person name="Kagawa T.F."/>
            <person name="Liu W."/>
            <person name="Song Y."/>
            <person name="Salvetti E."/>
            <person name="Wrobel A."/>
            <person name="Rasinkangas P."/>
            <person name="Parkhill J."/>
            <person name="Rea M.C."/>
            <person name="O'Sullivan O."/>
            <person name="Ritari J."/>
            <person name="Douillard F.P."/>
            <person name="Paul Ross R."/>
            <person name="Yang R."/>
            <person name="Briner A.E."/>
            <person name="Felis G.E."/>
            <person name="de Vos W.M."/>
            <person name="Barrangou R."/>
            <person name="Klaenhammer T.R."/>
            <person name="Caufield P.W."/>
            <person name="Cui Y."/>
            <person name="Zhang H."/>
            <person name="O'Toole P.W."/>
        </authorList>
    </citation>
    <scope>NUCLEOTIDE SEQUENCE [LARGE SCALE GENOMIC DNA]</scope>
    <source>
        <strain evidence="6 7">DSM 26202</strain>
    </source>
</reference>
<dbReference type="PROSITE" id="PS51161">
    <property type="entry name" value="ATP_CONE"/>
    <property type="match status" value="1"/>
</dbReference>
<gene>
    <name evidence="4" type="primary">nrdR</name>
    <name evidence="6" type="ORF">IV59_GL000796</name>
</gene>
<evidence type="ECO:0000256" key="3">
    <source>
        <dbReference type="ARBA" id="ARBA00022840"/>
    </source>
</evidence>
<evidence type="ECO:0000259" key="5">
    <source>
        <dbReference type="PROSITE" id="PS51161"/>
    </source>
</evidence>
<name>A0ABR5Q3R5_9LACO</name>
<comment type="similarity">
    <text evidence="4">Belongs to the NrdR family.</text>
</comment>
<protein>
    <recommendedName>
        <fullName evidence="4">Transcriptional repressor NrdR</fullName>
    </recommendedName>
</protein>
<keyword evidence="4" id="KW-0804">Transcription</keyword>
<evidence type="ECO:0000256" key="4">
    <source>
        <dbReference type="HAMAP-Rule" id="MF_00440"/>
    </source>
</evidence>
<evidence type="ECO:0000256" key="2">
    <source>
        <dbReference type="ARBA" id="ARBA00022833"/>
    </source>
</evidence>
<proteinExistence type="inferred from homology"/>
<dbReference type="EMBL" id="JQCH01000019">
    <property type="protein sequence ID" value="KRO09234.1"/>
    <property type="molecule type" value="Genomic_DNA"/>
</dbReference>
<dbReference type="PANTHER" id="PTHR30455">
    <property type="entry name" value="TRANSCRIPTIONAL REPRESSOR NRDR"/>
    <property type="match status" value="1"/>
</dbReference>
<accession>A0ABR5Q3R5</accession>
<dbReference type="HAMAP" id="MF_00440">
    <property type="entry name" value="NrdR"/>
    <property type="match status" value="1"/>
</dbReference>
<organism evidence="6 7">
    <name type="scientific">Paucilactobacillus hokkaidonensis</name>
    <dbReference type="NCBI Taxonomy" id="1193095"/>
    <lineage>
        <taxon>Bacteria</taxon>
        <taxon>Bacillati</taxon>
        <taxon>Bacillota</taxon>
        <taxon>Bacilli</taxon>
        <taxon>Lactobacillales</taxon>
        <taxon>Lactobacillaceae</taxon>
        <taxon>Paucilactobacillus</taxon>
    </lineage>
</organism>
<keyword evidence="3 4" id="KW-0067">ATP-binding</keyword>
<comment type="caution">
    <text evidence="4">Lacks conserved residue(s) required for the propagation of feature annotation.</text>
</comment>
<evidence type="ECO:0000313" key="7">
    <source>
        <dbReference type="Proteomes" id="UP000051884"/>
    </source>
</evidence>
<keyword evidence="4" id="KW-0238">DNA-binding</keyword>
<dbReference type="InterPro" id="IPR003796">
    <property type="entry name" value="RNR_NrdR-like"/>
</dbReference>
<comment type="function">
    <text evidence="4">Negatively regulates transcription of bacterial ribonucleotide reductase nrd genes and operons by binding to NrdR-boxes.</text>
</comment>
<keyword evidence="7" id="KW-1185">Reference proteome</keyword>
<evidence type="ECO:0000256" key="1">
    <source>
        <dbReference type="ARBA" id="ARBA00022741"/>
    </source>
</evidence>
<feature type="domain" description="ATP-cone" evidence="5">
    <location>
        <begin position="1"/>
        <end position="59"/>
    </location>
</feature>
<dbReference type="Proteomes" id="UP000051884">
    <property type="component" value="Unassembled WGS sequence"/>
</dbReference>
<dbReference type="Pfam" id="PF03477">
    <property type="entry name" value="ATP-cone"/>
    <property type="match status" value="1"/>
</dbReference>
<keyword evidence="4" id="KW-0805">Transcription regulation</keyword>
<evidence type="ECO:0000313" key="6">
    <source>
        <dbReference type="EMBL" id="KRO09234.1"/>
    </source>
</evidence>
<sequence>MEKITQVVDEIDNQVRGLGESEVTSQVIGEFVMSALKDLDEIAYIRFASVYRQFKDMDDFMAELQAVMKHDNSRGKG</sequence>
<comment type="caution">
    <text evidence="6">The sequence shown here is derived from an EMBL/GenBank/DDBJ whole genome shotgun (WGS) entry which is preliminary data.</text>
</comment>
<keyword evidence="4" id="KW-0678">Repressor</keyword>
<keyword evidence="2" id="KW-0862">Zinc</keyword>
<keyword evidence="1 4" id="KW-0547">Nucleotide-binding</keyword>